<dbReference type="AlphaFoldDB" id="G0QPK5"/>
<dbReference type="InParanoid" id="G0QPK5"/>
<dbReference type="RefSeq" id="XP_004036842.1">
    <property type="nucleotide sequence ID" value="XM_004036794.1"/>
</dbReference>
<keyword evidence="2" id="KW-1185">Reference proteome</keyword>
<accession>G0QPK5</accession>
<sequence length="137" mass="15970">MLQRLEESEFDDEYKGFIPSQGEIVYIGAKNRECGYYLTGINQCRRRMIKEAGSNDSDNYAMAFLPCKRLVDAHYRCMTNYSHGNTLEEVPEVAQQSAQKFLNCTFNQLNSMLQCRRDFDSIVRDIYRAGNHNLNFK</sequence>
<dbReference type="Proteomes" id="UP000008983">
    <property type="component" value="Unassembled WGS sequence"/>
</dbReference>
<gene>
    <name evidence="1" type="ORF">IMG5_068790</name>
</gene>
<dbReference type="OrthoDB" id="308154at2759"/>
<dbReference type="STRING" id="857967.G0QPK5"/>
<dbReference type="EMBL" id="GL983563">
    <property type="protein sequence ID" value="EGR32856.1"/>
    <property type="molecule type" value="Genomic_DNA"/>
</dbReference>
<name>G0QPK5_ICHMU</name>
<evidence type="ECO:0000313" key="1">
    <source>
        <dbReference type="EMBL" id="EGR32856.1"/>
    </source>
</evidence>
<evidence type="ECO:0000313" key="2">
    <source>
        <dbReference type="Proteomes" id="UP000008983"/>
    </source>
</evidence>
<dbReference type="OMA" id="HYRCMTD"/>
<dbReference type="GeneID" id="14909020"/>
<organism evidence="1 2">
    <name type="scientific">Ichthyophthirius multifiliis</name>
    <name type="common">White spot disease agent</name>
    <name type="synonym">Ich</name>
    <dbReference type="NCBI Taxonomy" id="5932"/>
    <lineage>
        <taxon>Eukaryota</taxon>
        <taxon>Sar</taxon>
        <taxon>Alveolata</taxon>
        <taxon>Ciliophora</taxon>
        <taxon>Intramacronucleata</taxon>
        <taxon>Oligohymenophorea</taxon>
        <taxon>Hymenostomatida</taxon>
        <taxon>Ophryoglenina</taxon>
        <taxon>Ichthyophthirius</taxon>
    </lineage>
</organism>
<reference evidence="1 2" key="1">
    <citation type="submission" date="2011-07" db="EMBL/GenBank/DDBJ databases">
        <authorList>
            <person name="Coyne R."/>
            <person name="Brami D."/>
            <person name="Johnson J."/>
            <person name="Hostetler J."/>
            <person name="Hannick L."/>
            <person name="Clark T."/>
            <person name="Cassidy-Hanley D."/>
            <person name="Inman J."/>
        </authorList>
    </citation>
    <scope>NUCLEOTIDE SEQUENCE [LARGE SCALE GENOMIC DNA]</scope>
    <source>
        <strain evidence="1 2">G5</strain>
    </source>
</reference>
<dbReference type="eggNOG" id="ENOG502SUEQ">
    <property type="taxonomic scope" value="Eukaryota"/>
</dbReference>
<protein>
    <submittedName>
        <fullName evidence="1">Uncharacterized protein</fullName>
    </submittedName>
</protein>
<proteinExistence type="predicted"/>